<protein>
    <submittedName>
        <fullName evidence="2">Uncharacterized protein</fullName>
    </submittedName>
</protein>
<dbReference type="EMBL" id="ML986829">
    <property type="protein sequence ID" value="KAF2257878.1"/>
    <property type="molecule type" value="Genomic_DNA"/>
</dbReference>
<evidence type="ECO:0000256" key="1">
    <source>
        <dbReference type="SAM" id="MobiDB-lite"/>
    </source>
</evidence>
<feature type="region of interest" description="Disordered" evidence="1">
    <location>
        <begin position="1"/>
        <end position="44"/>
    </location>
</feature>
<reference evidence="3" key="1">
    <citation type="journal article" date="2020" name="Stud. Mycol.">
        <title>101 Dothideomycetes genomes: A test case for predicting lifestyles and emergence of pathogens.</title>
        <authorList>
            <person name="Haridas S."/>
            <person name="Albert R."/>
            <person name="Binder M."/>
            <person name="Bloem J."/>
            <person name="LaButti K."/>
            <person name="Salamov A."/>
            <person name="Andreopoulos B."/>
            <person name="Baker S."/>
            <person name="Barry K."/>
            <person name="Bills G."/>
            <person name="Bluhm B."/>
            <person name="Cannon C."/>
            <person name="Castanera R."/>
            <person name="Culley D."/>
            <person name="Daum C."/>
            <person name="Ezra D."/>
            <person name="Gonzalez J."/>
            <person name="Henrissat B."/>
            <person name="Kuo A."/>
            <person name="Liang C."/>
            <person name="Lipzen A."/>
            <person name="Lutzoni F."/>
            <person name="Magnuson J."/>
            <person name="Mondo S."/>
            <person name="Nolan M."/>
            <person name="Ohm R."/>
            <person name="Pangilinan J."/>
            <person name="Park H.-J."/>
            <person name="Ramirez L."/>
            <person name="Alfaro M."/>
            <person name="Sun H."/>
            <person name="Tritt A."/>
            <person name="Yoshinaga Y."/>
            <person name="Zwiers L.-H."/>
            <person name="Turgeon B."/>
            <person name="Goodwin S."/>
            <person name="Spatafora J."/>
            <person name="Crous P."/>
            <person name="Grigoriev I."/>
        </authorList>
    </citation>
    <scope>NUCLEOTIDE SEQUENCE [LARGE SCALE GENOMIC DNA]</scope>
    <source>
        <strain evidence="3">CBS 304.66</strain>
    </source>
</reference>
<dbReference type="OrthoDB" id="2157530at2759"/>
<gene>
    <name evidence="2" type="ORF">CC78DRAFT_587864</name>
</gene>
<proteinExistence type="predicted"/>
<accession>A0A9P4MXU7</accession>
<organism evidence="2 3">
    <name type="scientific">Lojkania enalia</name>
    <dbReference type="NCBI Taxonomy" id="147567"/>
    <lineage>
        <taxon>Eukaryota</taxon>
        <taxon>Fungi</taxon>
        <taxon>Dikarya</taxon>
        <taxon>Ascomycota</taxon>
        <taxon>Pezizomycotina</taxon>
        <taxon>Dothideomycetes</taxon>
        <taxon>Pleosporomycetidae</taxon>
        <taxon>Pleosporales</taxon>
        <taxon>Pleosporales incertae sedis</taxon>
        <taxon>Lojkania</taxon>
    </lineage>
</organism>
<evidence type="ECO:0000313" key="2">
    <source>
        <dbReference type="EMBL" id="KAF2257878.1"/>
    </source>
</evidence>
<dbReference type="Proteomes" id="UP000800093">
    <property type="component" value="Unassembled WGS sequence"/>
</dbReference>
<sequence>MRGSDFAARSRSAKVKDTGSEFDREIGQESSEVTSRGTDTDDSGDVRIEDIQNILEDKFLIEMYPGLTALLRKEGEYHVFIRICPHALSDNGVDKLVDMWSRVVDGGGPEERMGKVLELLGTRARPRLMIR</sequence>
<keyword evidence="3" id="KW-1185">Reference proteome</keyword>
<comment type="caution">
    <text evidence="2">The sequence shown here is derived from an EMBL/GenBank/DDBJ whole genome shotgun (WGS) entry which is preliminary data.</text>
</comment>
<dbReference type="AlphaFoldDB" id="A0A9P4MXU7"/>
<feature type="compositionally biased region" description="Basic and acidic residues" evidence="1">
    <location>
        <begin position="14"/>
        <end position="27"/>
    </location>
</feature>
<name>A0A9P4MXU7_9PLEO</name>
<evidence type="ECO:0000313" key="3">
    <source>
        <dbReference type="Proteomes" id="UP000800093"/>
    </source>
</evidence>